<organism evidence="2 3">
    <name type="scientific">Thalictrum thalictroides</name>
    <name type="common">Rue-anemone</name>
    <name type="synonym">Anemone thalictroides</name>
    <dbReference type="NCBI Taxonomy" id="46969"/>
    <lineage>
        <taxon>Eukaryota</taxon>
        <taxon>Viridiplantae</taxon>
        <taxon>Streptophyta</taxon>
        <taxon>Embryophyta</taxon>
        <taxon>Tracheophyta</taxon>
        <taxon>Spermatophyta</taxon>
        <taxon>Magnoliopsida</taxon>
        <taxon>Ranunculales</taxon>
        <taxon>Ranunculaceae</taxon>
        <taxon>Thalictroideae</taxon>
        <taxon>Thalictrum</taxon>
    </lineage>
</organism>
<evidence type="ECO:0000256" key="1">
    <source>
        <dbReference type="SAM" id="Phobius"/>
    </source>
</evidence>
<proteinExistence type="predicted"/>
<comment type="caution">
    <text evidence="2">The sequence shown here is derived from an EMBL/GenBank/DDBJ whole genome shotgun (WGS) entry which is preliminary data.</text>
</comment>
<sequence length="74" mass="8377">MAVALNTFVVSNVYYFLVLLLLLQLVVAKTNNGFTLKLIHMDSIELPLYPGNLTLEERAARLHYQIDARVKISS</sequence>
<dbReference type="EMBL" id="JABWDY010001540">
    <property type="protein sequence ID" value="KAF5207333.1"/>
    <property type="molecule type" value="Genomic_DNA"/>
</dbReference>
<evidence type="ECO:0000313" key="2">
    <source>
        <dbReference type="EMBL" id="KAF5207333.1"/>
    </source>
</evidence>
<dbReference type="Proteomes" id="UP000554482">
    <property type="component" value="Unassembled WGS sequence"/>
</dbReference>
<keyword evidence="1" id="KW-1133">Transmembrane helix</keyword>
<protein>
    <submittedName>
        <fullName evidence="2">Uncharacterized protein</fullName>
    </submittedName>
</protein>
<feature type="transmembrane region" description="Helical" evidence="1">
    <location>
        <begin position="12"/>
        <end position="28"/>
    </location>
</feature>
<evidence type="ECO:0000313" key="3">
    <source>
        <dbReference type="Proteomes" id="UP000554482"/>
    </source>
</evidence>
<gene>
    <name evidence="2" type="ORF">FRX31_003079</name>
</gene>
<keyword evidence="1" id="KW-0472">Membrane</keyword>
<dbReference type="AlphaFoldDB" id="A0A7J6XCX4"/>
<reference evidence="2 3" key="1">
    <citation type="submission" date="2020-06" db="EMBL/GenBank/DDBJ databases">
        <title>Transcriptomic and genomic resources for Thalictrum thalictroides and T. hernandezii: Facilitating candidate gene discovery in an emerging model plant lineage.</title>
        <authorList>
            <person name="Arias T."/>
            <person name="Riano-Pachon D.M."/>
            <person name="Di Stilio V.S."/>
        </authorList>
    </citation>
    <scope>NUCLEOTIDE SEQUENCE [LARGE SCALE GENOMIC DNA]</scope>
    <source>
        <strain evidence="3">cv. WT478/WT964</strain>
        <tissue evidence="2">Leaves</tissue>
    </source>
</reference>
<keyword evidence="1" id="KW-0812">Transmembrane</keyword>
<keyword evidence="3" id="KW-1185">Reference proteome</keyword>
<accession>A0A7J6XCX4</accession>
<name>A0A7J6XCX4_THATH</name>